<gene>
    <name evidence="1" type="ORF">EJ02DRAFT_423997</name>
</gene>
<name>A0A6A5SKV4_9PLEO</name>
<organism evidence="1 2">
    <name type="scientific">Clathrospora elynae</name>
    <dbReference type="NCBI Taxonomy" id="706981"/>
    <lineage>
        <taxon>Eukaryota</taxon>
        <taxon>Fungi</taxon>
        <taxon>Dikarya</taxon>
        <taxon>Ascomycota</taxon>
        <taxon>Pezizomycotina</taxon>
        <taxon>Dothideomycetes</taxon>
        <taxon>Pleosporomycetidae</taxon>
        <taxon>Pleosporales</taxon>
        <taxon>Diademaceae</taxon>
        <taxon>Clathrospora</taxon>
    </lineage>
</organism>
<keyword evidence="2" id="KW-1185">Reference proteome</keyword>
<dbReference type="EMBL" id="ML976063">
    <property type="protein sequence ID" value="KAF1940452.1"/>
    <property type="molecule type" value="Genomic_DNA"/>
</dbReference>
<dbReference type="Proteomes" id="UP000800038">
    <property type="component" value="Unassembled WGS sequence"/>
</dbReference>
<reference evidence="1" key="1">
    <citation type="journal article" date="2020" name="Stud. Mycol.">
        <title>101 Dothideomycetes genomes: a test case for predicting lifestyles and emergence of pathogens.</title>
        <authorList>
            <person name="Haridas S."/>
            <person name="Albert R."/>
            <person name="Binder M."/>
            <person name="Bloem J."/>
            <person name="Labutti K."/>
            <person name="Salamov A."/>
            <person name="Andreopoulos B."/>
            <person name="Baker S."/>
            <person name="Barry K."/>
            <person name="Bills G."/>
            <person name="Bluhm B."/>
            <person name="Cannon C."/>
            <person name="Castanera R."/>
            <person name="Culley D."/>
            <person name="Daum C."/>
            <person name="Ezra D."/>
            <person name="Gonzalez J."/>
            <person name="Henrissat B."/>
            <person name="Kuo A."/>
            <person name="Liang C."/>
            <person name="Lipzen A."/>
            <person name="Lutzoni F."/>
            <person name="Magnuson J."/>
            <person name="Mondo S."/>
            <person name="Nolan M."/>
            <person name="Ohm R."/>
            <person name="Pangilinan J."/>
            <person name="Park H.-J."/>
            <person name="Ramirez L."/>
            <person name="Alfaro M."/>
            <person name="Sun H."/>
            <person name="Tritt A."/>
            <person name="Yoshinaga Y."/>
            <person name="Zwiers L.-H."/>
            <person name="Turgeon B."/>
            <person name="Goodwin S."/>
            <person name="Spatafora J."/>
            <person name="Crous P."/>
            <person name="Grigoriev I."/>
        </authorList>
    </citation>
    <scope>NUCLEOTIDE SEQUENCE</scope>
    <source>
        <strain evidence="1">CBS 161.51</strain>
    </source>
</reference>
<evidence type="ECO:0000313" key="1">
    <source>
        <dbReference type="EMBL" id="KAF1940452.1"/>
    </source>
</evidence>
<evidence type="ECO:0000313" key="2">
    <source>
        <dbReference type="Proteomes" id="UP000800038"/>
    </source>
</evidence>
<accession>A0A6A5SKV4</accession>
<protein>
    <submittedName>
        <fullName evidence="1">Uncharacterized protein</fullName>
    </submittedName>
</protein>
<sequence length="216" mass="24415">MAKDEYHQSIPRFLLLHFEYDYVLDKKTQQATARQADKVNSVILEEAYDLSTIVFNSREALEVALQAYFSRPVDRGHYTMKTVTGNKNNLELLYLEKFEFAVRVQIQTPVIENKTQGTKTHPYRLAVIKALKAFKLPGNEPLEVCETFLMLVGRLLKGSLNGDDIRTLNDESIGRTGRTLPGVVLKDLRAIAGTQESDMAKKLLTIPKVVGRRFGA</sequence>
<dbReference type="AlphaFoldDB" id="A0A6A5SKV4"/>
<proteinExistence type="predicted"/>